<dbReference type="PANTHER" id="PTHR10566">
    <property type="entry name" value="CHAPERONE-ACTIVITY OF BC1 COMPLEX CABC1 -RELATED"/>
    <property type="match status" value="1"/>
</dbReference>
<dbReference type="PROSITE" id="PS50011">
    <property type="entry name" value="PROTEIN_KINASE_DOM"/>
    <property type="match status" value="1"/>
</dbReference>
<feature type="transmembrane region" description="Helical" evidence="2">
    <location>
        <begin position="518"/>
        <end position="535"/>
    </location>
</feature>
<feature type="transmembrane region" description="Helical" evidence="2">
    <location>
        <begin position="6"/>
        <end position="28"/>
    </location>
</feature>
<dbReference type="InterPro" id="IPR011009">
    <property type="entry name" value="Kinase-like_dom_sf"/>
</dbReference>
<evidence type="ECO:0000256" key="1">
    <source>
        <dbReference type="ARBA" id="ARBA00009670"/>
    </source>
</evidence>
<gene>
    <name evidence="4" type="ORF">ASZ90_017641</name>
</gene>
<keyword evidence="2" id="KW-1133">Transmembrane helix</keyword>
<dbReference type="SUPFAM" id="SSF56112">
    <property type="entry name" value="Protein kinase-like (PK-like)"/>
    <property type="match status" value="1"/>
</dbReference>
<comment type="caution">
    <text evidence="4">The sequence shown here is derived from an EMBL/GenBank/DDBJ whole genome shotgun (WGS) entry which is preliminary data.</text>
</comment>
<protein>
    <submittedName>
        <fullName evidence="4">Abc1 family protein</fullName>
    </submittedName>
</protein>
<proteinExistence type="inferred from homology"/>
<evidence type="ECO:0000259" key="3">
    <source>
        <dbReference type="PROSITE" id="PS50011"/>
    </source>
</evidence>
<dbReference type="AlphaFoldDB" id="A0A0W8E8F3"/>
<evidence type="ECO:0000256" key="2">
    <source>
        <dbReference type="SAM" id="Phobius"/>
    </source>
</evidence>
<name>A0A0W8E8F3_9ZZZZ</name>
<dbReference type="EMBL" id="LNQE01001835">
    <property type="protein sequence ID" value="KUG04903.1"/>
    <property type="molecule type" value="Genomic_DNA"/>
</dbReference>
<organism evidence="4">
    <name type="scientific">hydrocarbon metagenome</name>
    <dbReference type="NCBI Taxonomy" id="938273"/>
    <lineage>
        <taxon>unclassified sequences</taxon>
        <taxon>metagenomes</taxon>
        <taxon>ecological metagenomes</taxon>
    </lineage>
</organism>
<keyword evidence="2" id="KW-0812">Transmembrane</keyword>
<dbReference type="InterPro" id="IPR050154">
    <property type="entry name" value="UbiB_kinase"/>
</dbReference>
<dbReference type="GO" id="GO:0004672">
    <property type="term" value="F:protein kinase activity"/>
    <property type="evidence" value="ECO:0007669"/>
    <property type="project" value="InterPro"/>
</dbReference>
<keyword evidence="2" id="KW-0472">Membrane</keyword>
<sequence>MPVKNSAVYRFLSVIRLFAHISMAFYSLRFKKYLHNSAWLHKKKEELYVTQARLFRETAVELGGLLIKLGQFISTRVDILPRATIQELSGLQDEVRPVDFEDIKIMVCSEFGQPLEDIYADIDTNPVASASLGQVHYGMLLNGREVAIKVMRPGIEELIKIDLRAVRQVIKWIKVFTDWERFIDLDAIYQEFEETLWGELDYLKEGSNAEVIAANSSEDKGLLVPEIMWEFTRTRVLTMEYMRGIKITDYKQIEDAGIDRKLVAAHLLNIYVRQILVDGFYHADPHPGNLFVARDGKLIMVDFGMVGSVSKELRSTLVDMVKAIVRRDHDTVVDYLIQLGFVHYRADKTTLTRAIALFLEHILGDAQEISKVDLHNFLQDLEQLLYEQPFQVPARFTFLGRALGTLYGICIGLDPDINFLAVSKPYVDELLGDGGGLYQVVKEKAGAWGSALIELPPLFERVLQKAERGDISIRIPLHQLQDNIADNTRSIKSVAWAVAFSSALLTSAYLLVNNLTRESYWGFGLTAVFLILLLISSRSRRGNRRAPHPPVMVKRQK</sequence>
<dbReference type="PANTHER" id="PTHR10566:SF113">
    <property type="entry name" value="PROTEIN ACTIVITY OF BC1 COMPLEX KINASE 7, CHLOROPLASTIC"/>
    <property type="match status" value="1"/>
</dbReference>
<comment type="similarity">
    <text evidence="1">Belongs to the protein kinase superfamily. ADCK protein kinase family.</text>
</comment>
<reference evidence="4" key="1">
    <citation type="journal article" date="2015" name="Proc. Natl. Acad. Sci. U.S.A.">
        <title>Networks of energetic and metabolic interactions define dynamics in microbial communities.</title>
        <authorList>
            <person name="Embree M."/>
            <person name="Liu J.K."/>
            <person name="Al-Bassam M.M."/>
            <person name="Zengler K."/>
        </authorList>
    </citation>
    <scope>NUCLEOTIDE SEQUENCE</scope>
</reference>
<feature type="domain" description="Protein kinase" evidence="3">
    <location>
        <begin position="100"/>
        <end position="484"/>
    </location>
</feature>
<dbReference type="InterPro" id="IPR004147">
    <property type="entry name" value="ABC1_dom"/>
</dbReference>
<dbReference type="Pfam" id="PF03109">
    <property type="entry name" value="ABC1"/>
    <property type="match status" value="1"/>
</dbReference>
<evidence type="ECO:0000313" key="4">
    <source>
        <dbReference type="EMBL" id="KUG04903.1"/>
    </source>
</evidence>
<dbReference type="GO" id="GO:0005524">
    <property type="term" value="F:ATP binding"/>
    <property type="evidence" value="ECO:0007669"/>
    <property type="project" value="InterPro"/>
</dbReference>
<dbReference type="CDD" id="cd05121">
    <property type="entry name" value="ABC1_ADCK3-like"/>
    <property type="match status" value="1"/>
</dbReference>
<dbReference type="InterPro" id="IPR000719">
    <property type="entry name" value="Prot_kinase_dom"/>
</dbReference>
<accession>A0A0W8E8F3</accession>